<comment type="pathway">
    <text evidence="2">Cell wall biogenesis; cell wall polysaccharide biosynthesis.</text>
</comment>
<evidence type="ECO:0000256" key="7">
    <source>
        <dbReference type="ARBA" id="ARBA00022833"/>
    </source>
</evidence>
<dbReference type="GO" id="GO:0071555">
    <property type="term" value="P:cell wall organization"/>
    <property type="evidence" value="ECO:0007669"/>
    <property type="project" value="UniProtKB-KW"/>
</dbReference>
<comment type="similarity">
    <text evidence="10">Belongs to the peptidase M15 family.</text>
</comment>
<evidence type="ECO:0000256" key="9">
    <source>
        <dbReference type="ARBA" id="ARBA00023316"/>
    </source>
</evidence>
<dbReference type="InterPro" id="IPR009045">
    <property type="entry name" value="Zn_M74/Hedgehog-like"/>
</dbReference>
<dbReference type="InterPro" id="IPR010275">
    <property type="entry name" value="MepK"/>
</dbReference>
<feature type="region of interest" description="Disordered" evidence="12">
    <location>
        <begin position="433"/>
        <end position="479"/>
    </location>
</feature>
<evidence type="ECO:0000256" key="3">
    <source>
        <dbReference type="ARBA" id="ARBA00022670"/>
    </source>
</evidence>
<feature type="compositionally biased region" description="Low complexity" evidence="12">
    <location>
        <begin position="298"/>
        <end position="314"/>
    </location>
</feature>
<dbReference type="SUPFAM" id="SSF55166">
    <property type="entry name" value="Hedgehog/DD-peptidase"/>
    <property type="match status" value="1"/>
</dbReference>
<evidence type="ECO:0000256" key="6">
    <source>
        <dbReference type="ARBA" id="ARBA00022801"/>
    </source>
</evidence>
<keyword evidence="6" id="KW-0378">Hydrolase</keyword>
<evidence type="ECO:0000256" key="8">
    <source>
        <dbReference type="ARBA" id="ARBA00023049"/>
    </source>
</evidence>
<accession>A0A4D7AQI1</accession>
<proteinExistence type="inferred from homology"/>
<keyword evidence="9" id="KW-0961">Cell wall biogenesis/degradation</keyword>
<feature type="compositionally biased region" description="Low complexity" evidence="12">
    <location>
        <begin position="547"/>
        <end position="572"/>
    </location>
</feature>
<organism evidence="13 14">
    <name type="scientific">Phreatobacter stygius</name>
    <dbReference type="NCBI Taxonomy" id="1940610"/>
    <lineage>
        <taxon>Bacteria</taxon>
        <taxon>Pseudomonadati</taxon>
        <taxon>Pseudomonadota</taxon>
        <taxon>Alphaproteobacteria</taxon>
        <taxon>Hyphomicrobiales</taxon>
        <taxon>Phreatobacteraceae</taxon>
        <taxon>Phreatobacter</taxon>
    </lineage>
</organism>
<dbReference type="PANTHER" id="PTHR37425">
    <property type="match status" value="1"/>
</dbReference>
<name>A0A4D7AQI1_9HYPH</name>
<keyword evidence="5" id="KW-0732">Signal</keyword>
<keyword evidence="14" id="KW-1185">Reference proteome</keyword>
<keyword evidence="8" id="KW-0482">Metalloprotease</keyword>
<feature type="region of interest" description="Disordered" evidence="12">
    <location>
        <begin position="547"/>
        <end position="577"/>
    </location>
</feature>
<keyword evidence="7" id="KW-0862">Zinc</keyword>
<keyword evidence="4" id="KW-0479">Metal-binding</keyword>
<feature type="compositionally biased region" description="Low complexity" evidence="12">
    <location>
        <begin position="339"/>
        <end position="384"/>
    </location>
</feature>
<protein>
    <recommendedName>
        <fullName evidence="11">Murein endopeptidase K</fullName>
    </recommendedName>
</protein>
<sequence>MPGPSGGESDLSSADRAQYSIVKQQLRTLSDFVSQRVLRTASTVAIGFGFLLFGAGHTQTVVANGDTRTLSLVHRHTGEEILVTFKRDGRYDQEALNKLNWFLRDWRNDQPTRMDPGLFDVLWEVYRGVGGQAPINVLSAFRSEGTNAMLRRRSRAVAQHSQHIQGRAMDFFIPGVSMTRVREVGLQLQRGGVGFYPGSANHFIHLDTGSVRHWPKVSRDYLARLFPDGRTVHIPADGRPMAGFETALAMVQARGGTASRFYDSRSDEAGFADEGDRGGVLRQRGGGMGFFAALFGGNQQQAQQPAPARQTFAQRGSGRVSATLRPAEAAPGIPARTEPVAPAAAQTQIAQAQPAQAQPAQAQPAQAQPAQVQPAGGRAGAPVQIAPNPPRMLIAMAPVPARAPSAAERLRAQEEGELMQRLAAGPMPMARPTIPGEPEPQPAATTFASLAPPMPQPVPEAARAPEPNRPTPLAEPAPSGDRIVVAQAPVPASRPQIIGGSAVTAAAVLPALITTGDQRGQSAPAEAAPGFALAFASPSQRVTLPNAAATPQPRTAAPVARSHAGPQPSVAQPAPPVRAPHQTRVARAAPTPMVAPSTTGQRGRVVFVRQTTDREASVATLTTPDPRQLKLIEQPDQMVAMTFSQSNAPTMSTQRFAGQAVATLRTLDFSRPEPVAQRRASLEQR</sequence>
<feature type="region of interest" description="Disordered" evidence="12">
    <location>
        <begin position="298"/>
        <end position="386"/>
    </location>
</feature>
<dbReference type="GO" id="GO:0006508">
    <property type="term" value="P:proteolysis"/>
    <property type="evidence" value="ECO:0007669"/>
    <property type="project" value="UniProtKB-KW"/>
</dbReference>
<evidence type="ECO:0000256" key="11">
    <source>
        <dbReference type="ARBA" id="ARBA00093666"/>
    </source>
</evidence>
<keyword evidence="3" id="KW-0645">Protease</keyword>
<evidence type="ECO:0000256" key="2">
    <source>
        <dbReference type="ARBA" id="ARBA00004776"/>
    </source>
</evidence>
<evidence type="ECO:0000313" key="14">
    <source>
        <dbReference type="Proteomes" id="UP000298781"/>
    </source>
</evidence>
<evidence type="ECO:0000256" key="10">
    <source>
        <dbReference type="ARBA" id="ARBA00093448"/>
    </source>
</evidence>
<dbReference type="GO" id="GO:0008237">
    <property type="term" value="F:metallopeptidase activity"/>
    <property type="evidence" value="ECO:0007669"/>
    <property type="project" value="UniProtKB-KW"/>
</dbReference>
<gene>
    <name evidence="13" type="ORF">E8M01_04295</name>
</gene>
<dbReference type="EMBL" id="CP039690">
    <property type="protein sequence ID" value="QCI63524.1"/>
    <property type="molecule type" value="Genomic_DNA"/>
</dbReference>
<dbReference type="Gene3D" id="3.30.1380.10">
    <property type="match status" value="1"/>
</dbReference>
<reference evidence="13 14" key="1">
    <citation type="submission" date="2019-04" db="EMBL/GenBank/DDBJ databases">
        <title>Phreatobacter aquaticus sp. nov.</title>
        <authorList>
            <person name="Choi A."/>
        </authorList>
    </citation>
    <scope>NUCLEOTIDE SEQUENCE [LARGE SCALE GENOMIC DNA]</scope>
    <source>
        <strain evidence="13 14">KCTC 52518</strain>
    </source>
</reference>
<dbReference type="PANTHER" id="PTHR37425:SF1">
    <property type="entry name" value="OUTER MEMBRANE PROTEIN"/>
    <property type="match status" value="1"/>
</dbReference>
<dbReference type="CDD" id="cd14844">
    <property type="entry name" value="Zn-DD-carboxypeptidase_like"/>
    <property type="match status" value="1"/>
</dbReference>
<dbReference type="GO" id="GO:0046872">
    <property type="term" value="F:metal ion binding"/>
    <property type="evidence" value="ECO:0007669"/>
    <property type="project" value="UniProtKB-KW"/>
</dbReference>
<evidence type="ECO:0000256" key="4">
    <source>
        <dbReference type="ARBA" id="ARBA00022723"/>
    </source>
</evidence>
<dbReference type="Pfam" id="PF05951">
    <property type="entry name" value="Peptidase_M15_2"/>
    <property type="match status" value="1"/>
</dbReference>
<evidence type="ECO:0000256" key="12">
    <source>
        <dbReference type="SAM" id="MobiDB-lite"/>
    </source>
</evidence>
<dbReference type="KEGG" id="pstg:E8M01_04295"/>
<dbReference type="AlphaFoldDB" id="A0A4D7AQI1"/>
<dbReference type="OrthoDB" id="9782994at2"/>
<comment type="cofactor">
    <cofactor evidence="1">
        <name>Zn(2+)</name>
        <dbReference type="ChEBI" id="CHEBI:29105"/>
    </cofactor>
</comment>
<evidence type="ECO:0000256" key="1">
    <source>
        <dbReference type="ARBA" id="ARBA00001947"/>
    </source>
</evidence>
<dbReference type="Proteomes" id="UP000298781">
    <property type="component" value="Chromosome"/>
</dbReference>
<evidence type="ECO:0000256" key="5">
    <source>
        <dbReference type="ARBA" id="ARBA00022729"/>
    </source>
</evidence>
<evidence type="ECO:0000313" key="13">
    <source>
        <dbReference type="EMBL" id="QCI63524.1"/>
    </source>
</evidence>